<keyword evidence="6" id="KW-1185">Reference proteome</keyword>
<keyword evidence="2" id="KW-0143">Chaperone</keyword>
<dbReference type="InterPro" id="IPR006638">
    <property type="entry name" value="Elp3/MiaA/NifB-like_rSAM"/>
</dbReference>
<dbReference type="PROSITE" id="PS51918">
    <property type="entry name" value="RADICAL_SAM"/>
    <property type="match status" value="1"/>
</dbReference>
<dbReference type="Pfam" id="PF06969">
    <property type="entry name" value="HemN_C"/>
    <property type="match status" value="1"/>
</dbReference>
<keyword evidence="2" id="KW-0408">Iron</keyword>
<protein>
    <recommendedName>
        <fullName evidence="2">Heme chaperone HemW</fullName>
    </recommendedName>
</protein>
<dbReference type="Proteomes" id="UP000028349">
    <property type="component" value="Unassembled WGS sequence"/>
</dbReference>
<dbReference type="GO" id="GO:0046872">
    <property type="term" value="F:metal ion binding"/>
    <property type="evidence" value="ECO:0007669"/>
    <property type="project" value="UniProtKB-UniRule"/>
</dbReference>
<dbReference type="Pfam" id="PF04055">
    <property type="entry name" value="Radical_SAM"/>
    <property type="match status" value="1"/>
</dbReference>
<dbReference type="Gene3D" id="3.30.750.200">
    <property type="match status" value="1"/>
</dbReference>
<keyword evidence="2" id="KW-0479">Metal-binding</keyword>
<dbReference type="InterPro" id="IPR010723">
    <property type="entry name" value="HemN_C"/>
</dbReference>
<evidence type="ECO:0000313" key="5">
    <source>
        <dbReference type="EMBL" id="VEH99571.1"/>
    </source>
</evidence>
<evidence type="ECO:0000313" key="6">
    <source>
        <dbReference type="Proteomes" id="UP000028349"/>
    </source>
</evidence>
<comment type="subcellular location">
    <subcellularLocation>
        <location evidence="2">Cytoplasm</location>
    </subcellularLocation>
</comment>
<dbReference type="EMBL" id="JPEP01000002">
    <property type="protein sequence ID" value="KEY18757.1"/>
    <property type="molecule type" value="Genomic_DNA"/>
</dbReference>
<dbReference type="PANTHER" id="PTHR13932:SF5">
    <property type="entry name" value="RADICAL S-ADENOSYL METHIONINE DOMAIN-CONTAINING PROTEIN 1, MITOCHONDRIAL"/>
    <property type="match status" value="1"/>
</dbReference>
<keyword evidence="2" id="KW-0004">4Fe-4S</keyword>
<dbReference type="InterPro" id="IPR007197">
    <property type="entry name" value="rSAM"/>
</dbReference>
<keyword evidence="5" id="KW-0560">Oxidoreductase</keyword>
<organism evidence="5 7">
    <name type="scientific">Kaistella antarctica</name>
    <dbReference type="NCBI Taxonomy" id="266748"/>
    <lineage>
        <taxon>Bacteria</taxon>
        <taxon>Pseudomonadati</taxon>
        <taxon>Bacteroidota</taxon>
        <taxon>Flavobacteriia</taxon>
        <taxon>Flavobacteriales</taxon>
        <taxon>Weeksellaceae</taxon>
        <taxon>Chryseobacterium group</taxon>
        <taxon>Kaistella</taxon>
    </lineage>
</organism>
<reference evidence="4 6" key="1">
    <citation type="submission" date="2014-07" db="EMBL/GenBank/DDBJ databases">
        <authorList>
            <person name="Pisani N.G."/>
            <person name="Newman J.D."/>
        </authorList>
    </citation>
    <scope>NUCLEOTIDE SEQUENCE [LARGE SCALE GENOMIC DNA]</scope>
    <source>
        <strain evidence="4 6">LMG 24720</strain>
    </source>
</reference>
<reference evidence="5 7" key="2">
    <citation type="submission" date="2018-12" db="EMBL/GenBank/DDBJ databases">
        <authorList>
            <consortium name="Pathogen Informatics"/>
        </authorList>
    </citation>
    <scope>NUCLEOTIDE SEQUENCE [LARGE SCALE GENOMIC DNA]</scope>
    <source>
        <strain evidence="5 7">NCTC13489</strain>
    </source>
</reference>
<dbReference type="STRING" id="266748.HY04_09785"/>
<dbReference type="InterPro" id="IPR034505">
    <property type="entry name" value="Coproporphyrinogen-III_oxidase"/>
</dbReference>
<gene>
    <name evidence="5" type="primary">hemN_2</name>
    <name evidence="4" type="ORF">HY04_09785</name>
    <name evidence="5" type="ORF">NCTC13489_01601</name>
</gene>
<evidence type="ECO:0000313" key="7">
    <source>
        <dbReference type="Proteomes" id="UP000270036"/>
    </source>
</evidence>
<dbReference type="Proteomes" id="UP000270036">
    <property type="component" value="Chromosome"/>
</dbReference>
<dbReference type="PANTHER" id="PTHR13932">
    <property type="entry name" value="COPROPORPHYRINIGEN III OXIDASE"/>
    <property type="match status" value="1"/>
</dbReference>
<dbReference type="NCBIfam" id="TIGR00539">
    <property type="entry name" value="hemN_rel"/>
    <property type="match status" value="1"/>
</dbReference>
<feature type="domain" description="Radical SAM core" evidence="3">
    <location>
        <begin position="1"/>
        <end position="200"/>
    </location>
</feature>
<keyword evidence="2" id="KW-0963">Cytoplasm</keyword>
<dbReference type="GO" id="GO:0004109">
    <property type="term" value="F:coproporphyrinogen oxidase activity"/>
    <property type="evidence" value="ECO:0007669"/>
    <property type="project" value="InterPro"/>
</dbReference>
<dbReference type="GO" id="GO:0006779">
    <property type="term" value="P:porphyrin-containing compound biosynthetic process"/>
    <property type="evidence" value="ECO:0007669"/>
    <property type="project" value="InterPro"/>
</dbReference>
<dbReference type="SUPFAM" id="SSF102114">
    <property type="entry name" value="Radical SAM enzymes"/>
    <property type="match status" value="1"/>
</dbReference>
<dbReference type="InterPro" id="IPR058240">
    <property type="entry name" value="rSAM_sf"/>
</dbReference>
<accession>A0A3S4UMC5</accession>
<dbReference type="InterPro" id="IPR004559">
    <property type="entry name" value="HemW-like"/>
</dbReference>
<comment type="similarity">
    <text evidence="1">Belongs to the anaerobic coproporphyrinogen-III oxidase family. HemW subfamily.</text>
</comment>
<evidence type="ECO:0000256" key="1">
    <source>
        <dbReference type="ARBA" id="ARBA00006100"/>
    </source>
</evidence>
<proteinExistence type="inferred from homology"/>
<evidence type="ECO:0000313" key="4">
    <source>
        <dbReference type="EMBL" id="KEY18757.1"/>
    </source>
</evidence>
<evidence type="ECO:0000256" key="2">
    <source>
        <dbReference type="RuleBase" id="RU364116"/>
    </source>
</evidence>
<dbReference type="EMBL" id="LR134441">
    <property type="protein sequence ID" value="VEH99571.1"/>
    <property type="molecule type" value="Genomic_DNA"/>
</dbReference>
<keyword evidence="2" id="KW-0949">S-adenosyl-L-methionine</keyword>
<evidence type="ECO:0000259" key="3">
    <source>
        <dbReference type="PROSITE" id="PS51918"/>
    </source>
</evidence>
<dbReference type="GO" id="GO:0051539">
    <property type="term" value="F:4 iron, 4 sulfur cluster binding"/>
    <property type="evidence" value="ECO:0007669"/>
    <property type="project" value="UniProtKB-UniRule"/>
</dbReference>
<sequence length="345" mass="39564">MVSAIKKEIGLRKDELESKTLKSLYFGGGTPSILKVDELQSILDEVLKHFSFDPNIEITLEANPDDLDKTFLKELSKTPFNRLSIGTQSFFDEDLKLMNRAHNSGEAESSIKRAQDFGFENISIDLIYGSPSSNFEIWKENLDKTIELQVPHVSSYALTIEPKTMLNAWISQGKIAAPKEAEQREEFFYMTDFLKEKGFDHYEISNFGKPGFHSKHNSAYWKAQEYLGIGPSAHSYNGRNERSWNIANNQLYINSLNQNSLPKETEVLAEKEQFNEMLMIGLRTSWGVDLASLKEKFSTELLEYFHQEIKTKLEDGLLIIENNHLMIPEKHWFLADGIASDLFMV</sequence>
<dbReference type="AlphaFoldDB" id="A0A3S4UMC5"/>
<keyword evidence="2" id="KW-0411">Iron-sulfur</keyword>
<dbReference type="GO" id="GO:0005737">
    <property type="term" value="C:cytoplasm"/>
    <property type="evidence" value="ECO:0007669"/>
    <property type="project" value="UniProtKB-SubCell"/>
</dbReference>
<name>A0A3S4UMC5_9FLAO</name>
<dbReference type="SMART" id="SM00729">
    <property type="entry name" value="Elp3"/>
    <property type="match status" value="1"/>
</dbReference>
<keyword evidence="2" id="KW-0349">Heme</keyword>
<dbReference type="KEGG" id="cant:NCTC13489_01601"/>
<comment type="function">
    <text evidence="2">Probably acts as a heme chaperone, transferring heme to an unknown acceptor. Binds one molecule of heme per monomer, possibly covalently. Binds 1 [4Fe-4S] cluster. The cluster is coordinated with 3 cysteines and an exchangeable S-adenosyl-L-methionine.</text>
</comment>